<dbReference type="GO" id="GO:0005654">
    <property type="term" value="C:nucleoplasm"/>
    <property type="evidence" value="ECO:0007669"/>
    <property type="project" value="TreeGrafter"/>
</dbReference>
<evidence type="ECO:0000313" key="9">
    <source>
        <dbReference type="Proteomes" id="UP000694402"/>
    </source>
</evidence>
<evidence type="ECO:0000256" key="1">
    <source>
        <dbReference type="ARBA" id="ARBA00008809"/>
    </source>
</evidence>
<reference evidence="8" key="2">
    <citation type="submission" date="2025-09" db="UniProtKB">
        <authorList>
            <consortium name="Ensembl"/>
        </authorList>
    </citation>
    <scope>IDENTIFICATION</scope>
</reference>
<dbReference type="InterPro" id="IPR055236">
    <property type="entry name" value="EVH1_PP4R3"/>
</dbReference>
<comment type="similarity">
    <text evidence="1">Belongs to the SMEK family.</text>
</comment>
<evidence type="ECO:0000256" key="2">
    <source>
        <dbReference type="ARBA" id="ARBA00042013"/>
    </source>
</evidence>
<feature type="domain" description="PP4R3 EVH1-like" evidence="7">
    <location>
        <begin position="5"/>
        <end position="101"/>
    </location>
</feature>
<dbReference type="InterPro" id="IPR011993">
    <property type="entry name" value="PH-like_dom_sf"/>
</dbReference>
<organism evidence="8 9">
    <name type="scientific">Oncorhynchus tshawytscha</name>
    <name type="common">Chinook salmon</name>
    <name type="synonym">Salmo tshawytscha</name>
    <dbReference type="NCBI Taxonomy" id="74940"/>
    <lineage>
        <taxon>Eukaryota</taxon>
        <taxon>Metazoa</taxon>
        <taxon>Chordata</taxon>
        <taxon>Craniata</taxon>
        <taxon>Vertebrata</taxon>
        <taxon>Euteleostomi</taxon>
        <taxon>Actinopterygii</taxon>
        <taxon>Neopterygii</taxon>
        <taxon>Teleostei</taxon>
        <taxon>Protacanthopterygii</taxon>
        <taxon>Salmoniformes</taxon>
        <taxon>Salmonidae</taxon>
        <taxon>Salmoninae</taxon>
        <taxon>Oncorhynchus</taxon>
    </lineage>
</organism>
<dbReference type="FunFam" id="2.30.29.30:FF:000051">
    <property type="entry name" value="Serine/threonine-protein phosphatase 4 regulatory subunit 3B"/>
    <property type="match status" value="1"/>
</dbReference>
<dbReference type="AlphaFoldDB" id="A0A8C8D2M9"/>
<comment type="function">
    <text evidence="3">Regulatory subunit of serine/threonine-protein phosphatase 4.</text>
</comment>
<feature type="domain" description="Serine/threonine-protein phosphatase 4 regulatory subunit 3-like central" evidence="6">
    <location>
        <begin position="142"/>
        <end position="499"/>
    </location>
</feature>
<dbReference type="PANTHER" id="PTHR23318">
    <property type="entry name" value="ATP SYNTHASE GAMMA-RELATED"/>
    <property type="match status" value="1"/>
</dbReference>
<dbReference type="InterPro" id="IPR016024">
    <property type="entry name" value="ARM-type_fold"/>
</dbReference>
<dbReference type="GO" id="GO:0030289">
    <property type="term" value="C:protein phosphatase 4 complex"/>
    <property type="evidence" value="ECO:0007669"/>
    <property type="project" value="TreeGrafter"/>
</dbReference>
<protein>
    <recommendedName>
        <fullName evidence="4">Serine/threonine-protein phosphatase 4 regulatory subunit 3</fullName>
    </recommendedName>
    <alternativeName>
        <fullName evidence="2">SMEK homolog 1</fullName>
    </alternativeName>
</protein>
<dbReference type="SUPFAM" id="SSF50729">
    <property type="entry name" value="PH domain-like"/>
    <property type="match status" value="1"/>
</dbReference>
<dbReference type="SUPFAM" id="SSF48371">
    <property type="entry name" value="ARM repeat"/>
    <property type="match status" value="1"/>
</dbReference>
<evidence type="ECO:0000259" key="7">
    <source>
        <dbReference type="Pfam" id="PF22972"/>
    </source>
</evidence>
<dbReference type="PANTHER" id="PTHR23318:SF3">
    <property type="entry name" value="SERINE_THREONINE-PROTEIN PHOSPHATASE 4 REGULATORY SUBUNIT 3A"/>
    <property type="match status" value="1"/>
</dbReference>
<evidence type="ECO:0000259" key="6">
    <source>
        <dbReference type="Pfam" id="PF04802"/>
    </source>
</evidence>
<dbReference type="Pfam" id="PF04802">
    <property type="entry name" value="PP4R3"/>
    <property type="match status" value="2"/>
</dbReference>
<keyword evidence="9" id="KW-1185">Reference proteome</keyword>
<evidence type="ECO:0000313" key="8">
    <source>
        <dbReference type="Ensembl" id="ENSOTSP00005020400.1"/>
    </source>
</evidence>
<proteinExistence type="inferred from homology"/>
<evidence type="ECO:0000256" key="3">
    <source>
        <dbReference type="ARBA" id="ARBA00057252"/>
    </source>
</evidence>
<name>A0A8C8D2M9_ONCTS</name>
<gene>
    <name evidence="8" type="primary">LOC112217387</name>
</gene>
<dbReference type="Ensembl" id="ENSOTST00005022195.2">
    <property type="protein sequence ID" value="ENSOTSP00005020400.1"/>
    <property type="gene ID" value="ENSOTSG00005009516.2"/>
</dbReference>
<reference evidence="8" key="1">
    <citation type="submission" date="2025-08" db="UniProtKB">
        <authorList>
            <consortium name="Ensembl"/>
        </authorList>
    </citation>
    <scope>IDENTIFICATION</scope>
</reference>
<dbReference type="InterPro" id="IPR006887">
    <property type="entry name" value="P4R3-like_central_dom"/>
</dbReference>
<feature type="compositionally biased region" description="Polar residues" evidence="5">
    <location>
        <begin position="690"/>
        <end position="719"/>
    </location>
</feature>
<evidence type="ECO:0000256" key="4">
    <source>
        <dbReference type="ARBA" id="ARBA00068937"/>
    </source>
</evidence>
<dbReference type="Pfam" id="PF22972">
    <property type="entry name" value="EVH1_PP4R3"/>
    <property type="match status" value="1"/>
</dbReference>
<dbReference type="GO" id="GO:0006974">
    <property type="term" value="P:DNA damage response"/>
    <property type="evidence" value="ECO:0007669"/>
    <property type="project" value="TreeGrafter"/>
</dbReference>
<dbReference type="InterPro" id="IPR051137">
    <property type="entry name" value="PP4R3-like"/>
</dbReference>
<accession>A0A8C8D2M9</accession>
<dbReference type="GeneTree" id="ENSGT00990000211308"/>
<dbReference type="Gene3D" id="2.30.29.30">
    <property type="entry name" value="Pleckstrin-homology domain (PH domain)/Phosphotyrosine-binding domain (PTB)"/>
    <property type="match status" value="1"/>
</dbReference>
<feature type="region of interest" description="Disordered" evidence="5">
    <location>
        <begin position="689"/>
        <end position="740"/>
    </location>
</feature>
<feature type="domain" description="Serine/threonine-protein phosphatase 4 regulatory subunit 3-like central" evidence="6">
    <location>
        <begin position="526"/>
        <end position="617"/>
    </location>
</feature>
<dbReference type="GO" id="GO:0072542">
    <property type="term" value="F:protein phosphatase activator activity"/>
    <property type="evidence" value="ECO:0007669"/>
    <property type="project" value="TreeGrafter"/>
</dbReference>
<dbReference type="Proteomes" id="UP000694402">
    <property type="component" value="Unassembled WGS sequence"/>
</dbReference>
<evidence type="ECO:0000256" key="5">
    <source>
        <dbReference type="SAM" id="MobiDB-lite"/>
    </source>
</evidence>
<sequence>MTDTRRRVKVYTLNEDRQWDDRGTGHVSSGYVERLKGMSLLVRAESDGSLLLESKINPNTAYQKQQDTLIVWSEAENYDLALSFQEKAGCDEIWEKICQVQGKDPSVDITQELVDESEEERFDDMSSPGLELPPCELGHLEELAELVASSLPSPLRREKLALAVENEGYIRKLLELFRQCEDLENADGLHHIYEIVKGIFLLNRTALFEVMFSEECIMDVIGCLEHDPALDGLPRRHRDFLTKTARFKEVIPIGDPELRAKIHQTYRVQYIQDMVLPTPSVFEENMLSTLHSFIFFNKVEIVGMLQDDEKFLTDLFAQLTDEATDDDKRHELVNFLKEFCAFSQTLQPQNRDTFFKTLSNMGILPALEVILVSGMDDVQVRGAATDIFSYLVEYNPSMVREFIMQESQQNDDDILLINLIIEHMICDSDPELGGAVQLMGLLRTLVDPENMMATANKTEKTEFLSFFYKHCMHVLSAPLLANTTDDKPSRGENCNVCTLYELVGTLFLYQLDHIEKVTVCQTPPGALRFMRRIIGLKDEFYNRYIMKNFLFEPVVKAFLNNGARYNLMNSAIIEMFEYVRVEDVKSLTAHIVENYWKSLEDVDYVQTFKGLKLRYEQQRERQDNPKLDSMRSILRNHRFRRDARTLDDDEEMWFNADEEELEDCEAVVPPSDNKITKALKDFDDKEVLGKSSSLSGRQSPSFKLSFSGSTTKTSLSSPPASLRPGSPGSGAKGSPPTAATVTTKVGRITRLVSTGTWVVFIRAQQKTFQM</sequence>